<name>A0AAE3KL62_9PSEU</name>
<dbReference type="Proteomes" id="UP001206128">
    <property type="component" value="Unassembled WGS sequence"/>
</dbReference>
<dbReference type="InterPro" id="IPR024344">
    <property type="entry name" value="MDMPI_metal-binding"/>
</dbReference>
<dbReference type="Pfam" id="PF11716">
    <property type="entry name" value="MDMPI_N"/>
    <property type="match status" value="1"/>
</dbReference>
<evidence type="ECO:0000313" key="2">
    <source>
        <dbReference type="EMBL" id="MCP2166193.1"/>
    </source>
</evidence>
<dbReference type="Gene3D" id="1.20.120.450">
    <property type="entry name" value="dinb family like domain"/>
    <property type="match status" value="1"/>
</dbReference>
<evidence type="ECO:0000313" key="3">
    <source>
        <dbReference type="Proteomes" id="UP001206128"/>
    </source>
</evidence>
<dbReference type="InterPro" id="IPR034660">
    <property type="entry name" value="DinB/YfiT-like"/>
</dbReference>
<proteinExistence type="predicted"/>
<dbReference type="InterPro" id="IPR017520">
    <property type="entry name" value="CHP03086"/>
</dbReference>
<reference evidence="2" key="1">
    <citation type="submission" date="2022-06" db="EMBL/GenBank/DDBJ databases">
        <title>Genomic Encyclopedia of Archaeal and Bacterial Type Strains, Phase II (KMG-II): from individual species to whole genera.</title>
        <authorList>
            <person name="Goeker M."/>
        </authorList>
    </citation>
    <scope>NUCLEOTIDE SEQUENCE</scope>
    <source>
        <strain evidence="2">DSM 43935</strain>
    </source>
</reference>
<accession>A0AAE3KL62</accession>
<dbReference type="RefSeq" id="WP_253771798.1">
    <property type="nucleotide sequence ID" value="NZ_JAMTCK010000006.1"/>
</dbReference>
<dbReference type="NCBIfam" id="TIGR03086">
    <property type="entry name" value="TIGR03086 family metal-binding protein"/>
    <property type="match status" value="1"/>
</dbReference>
<sequence>MTEIAQRYRRCADVVERTIAGVRDDQWANPSPCAAWTARDVVGHLLDMHGHVLRPAGRTLHPEPAVRDDPLGAFRLARAEVAAVLDDPELAGTECDTPAGRMTVERQIDGVLTNDLVLHGWDLARATGQDDTMPPEDVARLWAANAAVPAELMAKYRTPGAFGPGVEVFGPEVPVAEDAPLQDRLLGFIGRDPNWTPPGQLPDQLPA</sequence>
<protein>
    <submittedName>
        <fullName evidence="2">TIGR03086 family protein</fullName>
    </submittedName>
</protein>
<dbReference type="SUPFAM" id="SSF109854">
    <property type="entry name" value="DinB/YfiT-like putative metalloenzymes"/>
    <property type="match status" value="1"/>
</dbReference>
<organism evidence="2 3">
    <name type="scientific">Goodfellowiella coeruleoviolacea</name>
    <dbReference type="NCBI Taxonomy" id="334858"/>
    <lineage>
        <taxon>Bacteria</taxon>
        <taxon>Bacillati</taxon>
        <taxon>Actinomycetota</taxon>
        <taxon>Actinomycetes</taxon>
        <taxon>Pseudonocardiales</taxon>
        <taxon>Pseudonocardiaceae</taxon>
        <taxon>Goodfellowiella</taxon>
    </lineage>
</organism>
<feature type="domain" description="Mycothiol-dependent maleylpyruvate isomerase metal-binding" evidence="1">
    <location>
        <begin position="9"/>
        <end position="124"/>
    </location>
</feature>
<dbReference type="InterPro" id="IPR017517">
    <property type="entry name" value="Maleyloyr_isom"/>
</dbReference>
<dbReference type="AlphaFoldDB" id="A0AAE3KL62"/>
<dbReference type="GO" id="GO:0046872">
    <property type="term" value="F:metal ion binding"/>
    <property type="evidence" value="ECO:0007669"/>
    <property type="project" value="InterPro"/>
</dbReference>
<evidence type="ECO:0000259" key="1">
    <source>
        <dbReference type="Pfam" id="PF11716"/>
    </source>
</evidence>
<dbReference type="EMBL" id="JAMTCK010000006">
    <property type="protein sequence ID" value="MCP2166193.1"/>
    <property type="molecule type" value="Genomic_DNA"/>
</dbReference>
<gene>
    <name evidence="2" type="ORF">LX83_003052</name>
</gene>
<dbReference type="NCBIfam" id="TIGR03083">
    <property type="entry name" value="maleylpyruvate isomerase family mycothiol-dependent enzyme"/>
    <property type="match status" value="1"/>
</dbReference>
<keyword evidence="3" id="KW-1185">Reference proteome</keyword>
<comment type="caution">
    <text evidence="2">The sequence shown here is derived from an EMBL/GenBank/DDBJ whole genome shotgun (WGS) entry which is preliminary data.</text>
</comment>